<dbReference type="InterPro" id="IPR006616">
    <property type="entry name" value="DM9_repeat"/>
</dbReference>
<protein>
    <submittedName>
        <fullName evidence="2">Uncharacterized protein</fullName>
    </submittedName>
</protein>
<name>A0AAV7XQF6_9NEOP</name>
<dbReference type="AlphaFoldDB" id="A0AAV7XQF6"/>
<organism evidence="2 3">
    <name type="scientific">Megalurothrips usitatus</name>
    <name type="common">bean blossom thrips</name>
    <dbReference type="NCBI Taxonomy" id="439358"/>
    <lineage>
        <taxon>Eukaryota</taxon>
        <taxon>Metazoa</taxon>
        <taxon>Ecdysozoa</taxon>
        <taxon>Arthropoda</taxon>
        <taxon>Hexapoda</taxon>
        <taxon>Insecta</taxon>
        <taxon>Pterygota</taxon>
        <taxon>Neoptera</taxon>
        <taxon>Paraneoptera</taxon>
        <taxon>Thysanoptera</taxon>
        <taxon>Terebrantia</taxon>
        <taxon>Thripoidea</taxon>
        <taxon>Thripidae</taxon>
        <taxon>Megalurothrips</taxon>
    </lineage>
</organism>
<reference evidence="2" key="1">
    <citation type="submission" date="2022-12" db="EMBL/GenBank/DDBJ databases">
        <title>Chromosome-level genome assembly of the bean flower thrips Megalurothrips usitatus.</title>
        <authorList>
            <person name="Ma L."/>
            <person name="Liu Q."/>
            <person name="Li H."/>
            <person name="Cai W."/>
        </authorList>
    </citation>
    <scope>NUCLEOTIDE SEQUENCE</scope>
    <source>
        <strain evidence="2">Cailab_2022a</strain>
    </source>
</reference>
<dbReference type="Pfam" id="PF11901">
    <property type="entry name" value="DM9"/>
    <property type="match status" value="1"/>
</dbReference>
<accession>A0AAV7XQF6</accession>
<dbReference type="Proteomes" id="UP001075354">
    <property type="component" value="Chromosome 4"/>
</dbReference>
<comment type="caution">
    <text evidence="2">The sequence shown here is derived from an EMBL/GenBank/DDBJ whole genome shotgun (WGS) entry which is preliminary data.</text>
</comment>
<proteinExistence type="predicted"/>
<feature type="region of interest" description="Disordered" evidence="1">
    <location>
        <begin position="195"/>
        <end position="215"/>
    </location>
</feature>
<evidence type="ECO:0000313" key="2">
    <source>
        <dbReference type="EMBL" id="KAJ1528527.1"/>
    </source>
</evidence>
<keyword evidence="3" id="KW-1185">Reference proteome</keyword>
<feature type="compositionally biased region" description="Polar residues" evidence="1">
    <location>
        <begin position="205"/>
        <end position="215"/>
    </location>
</feature>
<dbReference type="PANTHER" id="PTHR31649:SF1">
    <property type="entry name" value="FARNESOIC ACID O-METHYL TRANSFERASE DOMAIN-CONTAINING PROTEIN"/>
    <property type="match status" value="1"/>
</dbReference>
<gene>
    <name evidence="2" type="ORF">ONE63_006933</name>
</gene>
<evidence type="ECO:0000256" key="1">
    <source>
        <dbReference type="SAM" id="MobiDB-lite"/>
    </source>
</evidence>
<evidence type="ECO:0000313" key="3">
    <source>
        <dbReference type="Proteomes" id="UP001075354"/>
    </source>
</evidence>
<sequence length="215" mass="23095">MRWEDVASWRDIPSGAVWCGFQFPNNDTTRRERSYVARLYRSGSVIPGKATYWGASAALATSVYSGLNTFEVAVVDPRRVLWVVASGGSVPSSGSPVAGITREGQPLYACRFHLDRHLSMACGAVQRYTERCVAEMDGGLVSSPVYEVLTMTPSAYEMQPPPPPPPPVLPPLFAPRALQDDVEFTVAAPRVTTRGGAVPTRLATAASSTETPPPA</sequence>
<dbReference type="EMBL" id="JAPTSV010000004">
    <property type="protein sequence ID" value="KAJ1528527.1"/>
    <property type="molecule type" value="Genomic_DNA"/>
</dbReference>
<dbReference type="PANTHER" id="PTHR31649">
    <property type="entry name" value="AGAP009604-PA"/>
    <property type="match status" value="1"/>
</dbReference>